<proteinExistence type="predicted"/>
<feature type="compositionally biased region" description="Gly residues" evidence="1">
    <location>
        <begin position="168"/>
        <end position="186"/>
    </location>
</feature>
<feature type="compositionally biased region" description="Basic residues" evidence="1">
    <location>
        <begin position="82"/>
        <end position="94"/>
    </location>
</feature>
<evidence type="ECO:0000256" key="1">
    <source>
        <dbReference type="SAM" id="MobiDB-lite"/>
    </source>
</evidence>
<sequence>MGCHNQSGAPPPQVPKAQPKLSQALKQSLHLSGTGEHHRIQSFLFASPHNPLRAPRPGPPRLVSLHPNRDPPSAPKLPEKTGHHRRLLHAHHQRDRTQHPPPAAVPKRRRQGTRRRSRRHQNPDSLGVAADSEDEIAVDELGVFAEGGEGEGGAGGGQRRFGERGGGLEEGLDSGSGGEGDGGEGVEGVRGEEGDDGGGGGLDDKRGAPEGCIEVESEEVGESCGVVGWRCECYGGVMEPRNAGAQRHFSLLDFAGILFCEICIR</sequence>
<dbReference type="AlphaFoldDB" id="A0A371F0Q9"/>
<feature type="region of interest" description="Disordered" evidence="1">
    <location>
        <begin position="1"/>
        <end position="210"/>
    </location>
</feature>
<dbReference type="EMBL" id="QJKJ01011164">
    <property type="protein sequence ID" value="RDX71872.1"/>
    <property type="molecule type" value="Genomic_DNA"/>
</dbReference>
<feature type="non-terminal residue" evidence="2">
    <location>
        <position position="1"/>
    </location>
</feature>
<accession>A0A371F0Q9</accession>
<organism evidence="2 3">
    <name type="scientific">Mucuna pruriens</name>
    <name type="common">Velvet bean</name>
    <name type="synonym">Dolichos pruriens</name>
    <dbReference type="NCBI Taxonomy" id="157652"/>
    <lineage>
        <taxon>Eukaryota</taxon>
        <taxon>Viridiplantae</taxon>
        <taxon>Streptophyta</taxon>
        <taxon>Embryophyta</taxon>
        <taxon>Tracheophyta</taxon>
        <taxon>Spermatophyta</taxon>
        <taxon>Magnoliopsida</taxon>
        <taxon>eudicotyledons</taxon>
        <taxon>Gunneridae</taxon>
        <taxon>Pentapetalae</taxon>
        <taxon>rosids</taxon>
        <taxon>fabids</taxon>
        <taxon>Fabales</taxon>
        <taxon>Fabaceae</taxon>
        <taxon>Papilionoideae</taxon>
        <taxon>50 kb inversion clade</taxon>
        <taxon>NPAAA clade</taxon>
        <taxon>indigoferoid/millettioid clade</taxon>
        <taxon>Phaseoleae</taxon>
        <taxon>Mucuna</taxon>
    </lineage>
</organism>
<feature type="compositionally biased region" description="Basic residues" evidence="1">
    <location>
        <begin position="106"/>
        <end position="120"/>
    </location>
</feature>
<evidence type="ECO:0000313" key="2">
    <source>
        <dbReference type="EMBL" id="RDX71872.1"/>
    </source>
</evidence>
<reference evidence="2" key="1">
    <citation type="submission" date="2018-05" db="EMBL/GenBank/DDBJ databases">
        <title>Draft genome of Mucuna pruriens seed.</title>
        <authorList>
            <person name="Nnadi N.E."/>
            <person name="Vos R."/>
            <person name="Hasami M.H."/>
            <person name="Devisetty U.K."/>
            <person name="Aguiy J.C."/>
        </authorList>
    </citation>
    <scope>NUCLEOTIDE SEQUENCE [LARGE SCALE GENOMIC DNA]</scope>
    <source>
        <strain evidence="2">JCA_2017</strain>
    </source>
</reference>
<keyword evidence="3" id="KW-1185">Reference proteome</keyword>
<evidence type="ECO:0000313" key="3">
    <source>
        <dbReference type="Proteomes" id="UP000257109"/>
    </source>
</evidence>
<dbReference type="Proteomes" id="UP000257109">
    <property type="component" value="Unassembled WGS sequence"/>
</dbReference>
<comment type="caution">
    <text evidence="2">The sequence shown here is derived from an EMBL/GenBank/DDBJ whole genome shotgun (WGS) entry which is preliminary data.</text>
</comment>
<protein>
    <submittedName>
        <fullName evidence="2">Uncharacterized protein</fullName>
    </submittedName>
</protein>
<name>A0A371F0Q9_MUCPR</name>
<gene>
    <name evidence="2" type="ORF">CR513_48719</name>
</gene>
<feature type="compositionally biased region" description="Gly residues" evidence="1">
    <location>
        <begin position="145"/>
        <end position="159"/>
    </location>
</feature>